<evidence type="ECO:0000313" key="1">
    <source>
        <dbReference type="EMBL" id="KAL3583352.1"/>
    </source>
</evidence>
<gene>
    <name evidence="1" type="ORF">D5086_014413</name>
</gene>
<name>A0ACC4BXZ9_POPAL</name>
<evidence type="ECO:0000313" key="2">
    <source>
        <dbReference type="Proteomes" id="UP000309997"/>
    </source>
</evidence>
<feature type="non-terminal residue" evidence="1">
    <location>
        <position position="1"/>
    </location>
</feature>
<dbReference type="Proteomes" id="UP000309997">
    <property type="component" value="Unassembled WGS sequence"/>
</dbReference>
<organism evidence="1 2">
    <name type="scientific">Populus alba</name>
    <name type="common">White poplar</name>
    <dbReference type="NCBI Taxonomy" id="43335"/>
    <lineage>
        <taxon>Eukaryota</taxon>
        <taxon>Viridiplantae</taxon>
        <taxon>Streptophyta</taxon>
        <taxon>Embryophyta</taxon>
        <taxon>Tracheophyta</taxon>
        <taxon>Spermatophyta</taxon>
        <taxon>Magnoliopsida</taxon>
        <taxon>eudicotyledons</taxon>
        <taxon>Gunneridae</taxon>
        <taxon>Pentapetalae</taxon>
        <taxon>rosids</taxon>
        <taxon>fabids</taxon>
        <taxon>Malpighiales</taxon>
        <taxon>Salicaceae</taxon>
        <taxon>Saliceae</taxon>
        <taxon>Populus</taxon>
    </lineage>
</organism>
<reference evidence="1 2" key="1">
    <citation type="journal article" date="2024" name="Plant Biotechnol. J.">
        <title>Genome and CRISPR/Cas9 system of a widespread forest tree (Populus alba) in the world.</title>
        <authorList>
            <person name="Liu Y.J."/>
            <person name="Jiang P.F."/>
            <person name="Han X.M."/>
            <person name="Li X.Y."/>
            <person name="Wang H.M."/>
            <person name="Wang Y.J."/>
            <person name="Wang X.X."/>
            <person name="Zeng Q.Y."/>
        </authorList>
    </citation>
    <scope>NUCLEOTIDE SEQUENCE [LARGE SCALE GENOMIC DNA]</scope>
    <source>
        <strain evidence="2">cv. PAL-ZL1</strain>
    </source>
</reference>
<sequence>DGMESEMRRLKLELKQTMEMYSEACREALSAKQKATELNRWRIEEERRLEEARFSEEAALSIIEQERARCREAIEAAEEAKRKAEIEAHRRVNIEKALKEAAQTKKSKGACPEYGILVYEHLAKGSLEDCLFKRGNTPALCWQIRFRIAAEIATGLLFLHQTKPEPLVHRDLKPGNILLDNNYTSKIGDVGLARLVPATAENVTQYYMTSAAGTFCYIDPEYQKTGMLGVKSDVYSLGIMLLQIITARPPMGLTHVVEQAIENGAFKEVLDPDVPDWPVEEALSYAKLALQCAELRRKDRPDLGTEVLSKLNELRDFAEEKMNYLYFAGSFASLPSSAMTTKSLSIPLDFPFPSPKAHPLPTLHPKIQFPCKFPLFSLPQRIQFLRNQCPPKCQNHNDNNNPVPYTSQQEAHFTETQEAISQFLQEFGISAAESNSIALNSPKYAKMLFDSVKDLEEWTSWKSGGDGNEFATLGFKEKVAYMAKEKGDNGKVAFLESLGLSLSSSMNVARYLHGESLPNLIHKVKYMKEILFSDSDDKRLVGKYARCMMMNLSIPIDEDLQQTLSLFEKVEARRGGLDMLGSSEVTFRCLVESFPRILLLPLDLHLKPMVEFLESIGVPKEHMREIFLLFPPVIICDITGISRKVQALKKVWAFDKDFGKMLLKYPWILSTAIQKNYKEIVSFFHTEKVDKSSVDTAIRSWPHILGCSTSKLEVMVEQLAELGIRNKKLGQVISKSPQLLLRKPQEFLQVVLFLEDLGFDRETVGQVASRCPEIFAASIEKTLKKKIEFLDRIGVSKDHLPRVIKKYPELLVSDVNRTILPRMKYLKDVGLSKKDIAFMVRRFSPLLGYSIDEVLRPKYEFLVNTMKKPVEDVVGYPRYFSYSLEKKIMPRFWVLKGRNIECSLKDMLAKNDEEFAADFMGF</sequence>
<proteinExistence type="predicted"/>
<dbReference type="EMBL" id="RCHU02000007">
    <property type="protein sequence ID" value="KAL3583352.1"/>
    <property type="molecule type" value="Genomic_DNA"/>
</dbReference>
<keyword evidence="2" id="KW-1185">Reference proteome</keyword>
<accession>A0ACC4BXZ9</accession>
<comment type="caution">
    <text evidence="1">The sequence shown here is derived from an EMBL/GenBank/DDBJ whole genome shotgun (WGS) entry which is preliminary data.</text>
</comment>
<protein>
    <submittedName>
        <fullName evidence="1">Uncharacterized protein</fullName>
    </submittedName>
</protein>